<protein>
    <submittedName>
        <fullName evidence="1">Uncharacterized protein</fullName>
    </submittedName>
</protein>
<proteinExistence type="predicted"/>
<name>A0A2H9T282_9ZZZZ</name>
<accession>A0A2H9T282</accession>
<organism evidence="1">
    <name type="scientific">invertebrate metagenome</name>
    <dbReference type="NCBI Taxonomy" id="1711999"/>
    <lineage>
        <taxon>unclassified sequences</taxon>
        <taxon>metagenomes</taxon>
        <taxon>organismal metagenomes</taxon>
    </lineage>
</organism>
<evidence type="ECO:0000313" key="1">
    <source>
        <dbReference type="EMBL" id="PJE77318.1"/>
    </source>
</evidence>
<gene>
    <name evidence="1" type="ORF">CI610_03765</name>
</gene>
<reference evidence="1" key="1">
    <citation type="journal article" date="2017" name="Appl. Environ. Microbiol.">
        <title>Molecular characterization of an Endozoicomonas-like organism causing infection in king scallop Pecten maximus L.</title>
        <authorList>
            <person name="Cano I."/>
            <person name="van Aerle R."/>
            <person name="Ross S."/>
            <person name="Verner-Jeffreys D.W."/>
            <person name="Paley R.K."/>
            <person name="Rimmer G."/>
            <person name="Ryder D."/>
            <person name="Hooper P."/>
            <person name="Stone D."/>
            <person name="Feist S.W."/>
        </authorList>
    </citation>
    <scope>NUCLEOTIDE SEQUENCE</scope>
</reference>
<sequence>MRLSSPCVAEIIIYIGLHYASAYVWKKIHAPVKPLCRRHHDVYQAS</sequence>
<dbReference type="EMBL" id="NSIT01000787">
    <property type="protein sequence ID" value="PJE77318.1"/>
    <property type="molecule type" value="Genomic_DNA"/>
</dbReference>
<comment type="caution">
    <text evidence="1">The sequence shown here is derived from an EMBL/GenBank/DDBJ whole genome shotgun (WGS) entry which is preliminary data.</text>
</comment>
<dbReference type="AlphaFoldDB" id="A0A2H9T282"/>